<proteinExistence type="inferred from homology"/>
<feature type="binding site" evidence="9">
    <location>
        <position position="30"/>
    </location>
    <ligand>
        <name>Mg(2+)</name>
        <dbReference type="ChEBI" id="CHEBI:18420"/>
    </ligand>
</feature>
<evidence type="ECO:0000256" key="6">
    <source>
        <dbReference type="ARBA" id="ARBA00022840"/>
    </source>
</evidence>
<evidence type="ECO:0000313" key="12">
    <source>
        <dbReference type="EMBL" id="TEB07527.1"/>
    </source>
</evidence>
<dbReference type="Proteomes" id="UP000298324">
    <property type="component" value="Unassembled WGS sequence"/>
</dbReference>
<feature type="binding site" evidence="9">
    <location>
        <position position="205"/>
    </location>
    <ligand>
        <name>Mg(2+)</name>
        <dbReference type="ChEBI" id="CHEBI:18420"/>
    </ligand>
</feature>
<dbReference type="InterPro" id="IPR010918">
    <property type="entry name" value="PurM-like_C_dom"/>
</dbReference>
<evidence type="ECO:0000256" key="5">
    <source>
        <dbReference type="ARBA" id="ARBA00022777"/>
    </source>
</evidence>
<keyword evidence="4 9" id="KW-0547">Nucleotide-binding</keyword>
<feature type="binding site" description="in other chain" evidence="9">
    <location>
        <position position="70"/>
    </location>
    <ligand>
        <name>ATP</name>
        <dbReference type="ChEBI" id="CHEBI:30616"/>
        <note>ligand shared between dimeric partners</note>
    </ligand>
</feature>
<comment type="cofactor">
    <cofactor evidence="9">
        <name>Mg(2+)</name>
        <dbReference type="ChEBI" id="CHEBI:18420"/>
    </cofactor>
    <text evidence="9">Binds 1 Mg(2+) ion per monomer.</text>
</comment>
<evidence type="ECO:0000256" key="4">
    <source>
        <dbReference type="ARBA" id="ARBA00022741"/>
    </source>
</evidence>
<comment type="caution">
    <text evidence="9">Lacks conserved residue(s) required for the propagation of feature annotation.</text>
</comment>
<feature type="domain" description="PurM-like C-terminal" evidence="11">
    <location>
        <begin position="147"/>
        <end position="321"/>
    </location>
</feature>
<evidence type="ECO:0000313" key="13">
    <source>
        <dbReference type="Proteomes" id="UP000298324"/>
    </source>
</evidence>
<reference evidence="12 13" key="1">
    <citation type="journal article" date="2018" name="Environ. Microbiol.">
        <title>Novel energy conservation strategies and behaviour of Pelotomaculum schinkii driving syntrophic propionate catabolism.</title>
        <authorList>
            <person name="Hidalgo-Ahumada C.A.P."/>
            <person name="Nobu M.K."/>
            <person name="Narihiro T."/>
            <person name="Tamaki H."/>
            <person name="Liu W.T."/>
            <person name="Kamagata Y."/>
            <person name="Stams A.J.M."/>
            <person name="Imachi H."/>
            <person name="Sousa D.Z."/>
        </authorList>
    </citation>
    <scope>NUCLEOTIDE SEQUENCE [LARGE SCALE GENOMIC DNA]</scope>
    <source>
        <strain evidence="12 13">HH</strain>
    </source>
</reference>
<dbReference type="GO" id="GO:0004756">
    <property type="term" value="F:selenide, water dikinase activity"/>
    <property type="evidence" value="ECO:0007669"/>
    <property type="project" value="UniProtKB-UniRule"/>
</dbReference>
<keyword evidence="13" id="KW-1185">Reference proteome</keyword>
<evidence type="ECO:0000256" key="1">
    <source>
        <dbReference type="ARBA" id="ARBA00008026"/>
    </source>
</evidence>
<evidence type="ECO:0000256" key="7">
    <source>
        <dbReference type="ARBA" id="ARBA00022842"/>
    </source>
</evidence>
<dbReference type="AlphaFoldDB" id="A0A4Y7RGU8"/>
<name>A0A4Y7RGU8_9FIRM</name>
<dbReference type="PANTHER" id="PTHR10256">
    <property type="entry name" value="SELENIDE, WATER DIKINASE"/>
    <property type="match status" value="1"/>
</dbReference>
<dbReference type="Pfam" id="PF02769">
    <property type="entry name" value="AIRS_C"/>
    <property type="match status" value="1"/>
</dbReference>
<comment type="caution">
    <text evidence="12">The sequence shown here is derived from an EMBL/GenBank/DDBJ whole genome shotgun (WGS) entry which is preliminary data.</text>
</comment>
<dbReference type="FunFam" id="3.30.1330.10:FF:000003">
    <property type="entry name" value="Selenide, water dikinase"/>
    <property type="match status" value="1"/>
</dbReference>
<keyword evidence="7 9" id="KW-0460">Magnesium</keyword>
<dbReference type="SUPFAM" id="SSF55326">
    <property type="entry name" value="PurM N-terminal domain-like"/>
    <property type="match status" value="1"/>
</dbReference>
<dbReference type="PIRSF" id="PIRSF036407">
    <property type="entry name" value="Selenphspht_syn"/>
    <property type="match status" value="1"/>
</dbReference>
<dbReference type="InterPro" id="IPR004536">
    <property type="entry name" value="SPS/SelD"/>
</dbReference>
<evidence type="ECO:0000256" key="9">
    <source>
        <dbReference type="HAMAP-Rule" id="MF_00625"/>
    </source>
</evidence>
<dbReference type="SUPFAM" id="SSF56042">
    <property type="entry name" value="PurM C-terminal domain-like"/>
    <property type="match status" value="1"/>
</dbReference>
<comment type="catalytic activity">
    <reaction evidence="9">
        <text>hydrogenselenide + ATP + H2O = selenophosphate + AMP + phosphate + 2 H(+)</text>
        <dbReference type="Rhea" id="RHEA:18737"/>
        <dbReference type="ChEBI" id="CHEBI:15377"/>
        <dbReference type="ChEBI" id="CHEBI:15378"/>
        <dbReference type="ChEBI" id="CHEBI:16144"/>
        <dbReference type="ChEBI" id="CHEBI:29317"/>
        <dbReference type="ChEBI" id="CHEBI:30616"/>
        <dbReference type="ChEBI" id="CHEBI:43474"/>
        <dbReference type="ChEBI" id="CHEBI:456215"/>
        <dbReference type="EC" id="2.7.9.3"/>
    </reaction>
</comment>
<dbReference type="Gene3D" id="3.30.1330.10">
    <property type="entry name" value="PurM-like, N-terminal domain"/>
    <property type="match status" value="1"/>
</dbReference>
<dbReference type="GO" id="GO:0005524">
    <property type="term" value="F:ATP binding"/>
    <property type="evidence" value="ECO:0007669"/>
    <property type="project" value="UniProtKB-UniRule"/>
</dbReference>
<evidence type="ECO:0000256" key="3">
    <source>
        <dbReference type="ARBA" id="ARBA00022723"/>
    </source>
</evidence>
<dbReference type="GO" id="GO:0005737">
    <property type="term" value="C:cytoplasm"/>
    <property type="evidence" value="ECO:0007669"/>
    <property type="project" value="TreeGrafter"/>
</dbReference>
<dbReference type="GO" id="GO:0000287">
    <property type="term" value="F:magnesium ion binding"/>
    <property type="evidence" value="ECO:0007669"/>
    <property type="project" value="UniProtKB-UniRule"/>
</dbReference>
<keyword evidence="3 9" id="KW-0479">Metal-binding</keyword>
<dbReference type="InterPro" id="IPR036676">
    <property type="entry name" value="PurM-like_C_sf"/>
</dbReference>
<evidence type="ECO:0000259" key="11">
    <source>
        <dbReference type="Pfam" id="PF02769"/>
    </source>
</evidence>
<dbReference type="NCBIfam" id="NF002098">
    <property type="entry name" value="PRK00943.1"/>
    <property type="match status" value="1"/>
</dbReference>
<keyword evidence="5 9" id="KW-0418">Kinase</keyword>
<evidence type="ECO:0000256" key="8">
    <source>
        <dbReference type="ARBA" id="ARBA00023266"/>
    </source>
</evidence>
<dbReference type="NCBIfam" id="TIGR00476">
    <property type="entry name" value="selD"/>
    <property type="match status" value="1"/>
</dbReference>
<evidence type="ECO:0000256" key="2">
    <source>
        <dbReference type="ARBA" id="ARBA00022679"/>
    </source>
</evidence>
<dbReference type="Gene3D" id="3.90.650.10">
    <property type="entry name" value="PurM-like C-terminal domain"/>
    <property type="match status" value="1"/>
</dbReference>
<feature type="domain" description="PurM-like N-terminal" evidence="10">
    <location>
        <begin position="29"/>
        <end position="135"/>
    </location>
</feature>
<keyword evidence="2 9" id="KW-0808">Transferase</keyword>
<accession>A0A4Y7RGU8</accession>
<dbReference type="InterPro" id="IPR016188">
    <property type="entry name" value="PurM-like_N"/>
</dbReference>
<dbReference type="Pfam" id="PF00586">
    <property type="entry name" value="AIRS"/>
    <property type="match status" value="1"/>
</dbReference>
<feature type="binding site" evidence="9">
    <location>
        <position position="70"/>
    </location>
    <ligand>
        <name>Mg(2+)</name>
        <dbReference type="ChEBI" id="CHEBI:18420"/>
    </ligand>
</feature>
<sequence>MGPEVLSNILRDLPKKIDENLLVGADTSDDAAVYKLTEDLAVIVTVDFFTPMVDDPYQFGQIAAANALSDVYAMGGRPLLALNIFCLPNCLPAESALEIIRGGADKVLESGALIGGGHTVQDEEPKYGLAVVGLVHPEQVLSNAGARPGDLLVLTKPLGTGIVNTAFKGGLAEEEVYRAAVENMAALNKDAAECLKAAGIAACTDITGFGFLGHAAEMARASKVSLQISSQELPLLPGALDFACMGLIPAGAYDNRRFLQDDVVFAAGVEQELQDILCDPQTSGGLLIPVKPEQTGSLLENMQKKGVSAVAVGQVIAPQDFLIEVK</sequence>
<gene>
    <name evidence="9 12" type="primary">selD</name>
    <name evidence="12" type="ORF">Psch_01081</name>
</gene>
<feature type="binding site" evidence="9">
    <location>
        <begin position="117"/>
        <end position="119"/>
    </location>
    <ligand>
        <name>ATP</name>
        <dbReference type="ChEBI" id="CHEBI:30616"/>
        <note>ligand shared between dimeric partners</note>
    </ligand>
</feature>
<dbReference type="InterPro" id="IPR036921">
    <property type="entry name" value="PurM-like_N_sf"/>
</dbReference>
<keyword evidence="6 9" id="KW-0067">ATP-binding</keyword>
<protein>
    <recommendedName>
        <fullName evidence="9">Selenide, water dikinase</fullName>
        <ecNumber evidence="9">2.7.9.3</ecNumber>
    </recommendedName>
    <alternativeName>
        <fullName evidence="9">Selenium donor protein</fullName>
    </alternativeName>
    <alternativeName>
        <fullName evidence="9">Selenophosphate synthase</fullName>
    </alternativeName>
</protein>
<dbReference type="EMBL" id="QFGA01000001">
    <property type="protein sequence ID" value="TEB07527.1"/>
    <property type="molecule type" value="Genomic_DNA"/>
</dbReference>
<organism evidence="12 13">
    <name type="scientific">Pelotomaculum schinkii</name>
    <dbReference type="NCBI Taxonomy" id="78350"/>
    <lineage>
        <taxon>Bacteria</taxon>
        <taxon>Bacillati</taxon>
        <taxon>Bacillota</taxon>
        <taxon>Clostridia</taxon>
        <taxon>Eubacteriales</taxon>
        <taxon>Desulfotomaculaceae</taxon>
        <taxon>Pelotomaculum</taxon>
    </lineage>
</organism>
<evidence type="ECO:0000259" key="10">
    <source>
        <dbReference type="Pfam" id="PF00586"/>
    </source>
</evidence>
<dbReference type="InterPro" id="IPR023061">
    <property type="entry name" value="SelD_I"/>
</dbReference>
<dbReference type="PANTHER" id="PTHR10256:SF0">
    <property type="entry name" value="INACTIVE SELENIDE, WATER DIKINASE-LIKE PROTEIN-RELATED"/>
    <property type="match status" value="1"/>
</dbReference>
<dbReference type="FunFam" id="3.90.650.10:FF:000004">
    <property type="entry name" value="Selenide, water dikinase"/>
    <property type="match status" value="1"/>
</dbReference>
<comment type="function">
    <text evidence="9">Synthesizes selenophosphate from selenide and ATP.</text>
</comment>
<feature type="binding site" description="in other chain" evidence="9">
    <location>
        <begin position="27"/>
        <end position="29"/>
    </location>
    <ligand>
        <name>ATP</name>
        <dbReference type="ChEBI" id="CHEBI:30616"/>
        <note>ligand shared between dimeric partners</note>
    </ligand>
</feature>
<dbReference type="CDD" id="cd02195">
    <property type="entry name" value="SelD"/>
    <property type="match status" value="1"/>
</dbReference>
<dbReference type="HAMAP" id="MF_00625">
    <property type="entry name" value="SelD"/>
    <property type="match status" value="1"/>
</dbReference>
<keyword evidence="8 9" id="KW-0711">Selenium</keyword>
<comment type="similarity">
    <text evidence="1 9">Belongs to the selenophosphate synthase 1 family. Class I subfamily.</text>
</comment>
<dbReference type="GO" id="GO:0016260">
    <property type="term" value="P:selenocysteine biosynthetic process"/>
    <property type="evidence" value="ECO:0007669"/>
    <property type="project" value="InterPro"/>
</dbReference>
<feature type="binding site" description="in other chain" evidence="9">
    <location>
        <position position="47"/>
    </location>
    <ligand>
        <name>ATP</name>
        <dbReference type="ChEBI" id="CHEBI:30616"/>
        <note>ligand shared between dimeric partners</note>
    </ligand>
</feature>
<dbReference type="EC" id="2.7.9.3" evidence="9"/>
<comment type="subunit">
    <text evidence="9">Homodimer.</text>
</comment>